<evidence type="ECO:0000313" key="2">
    <source>
        <dbReference type="Proteomes" id="UP000538147"/>
    </source>
</evidence>
<accession>A0A841LE70</accession>
<organism evidence="1 2">
    <name type="scientific">Polymorphobacter multimanifer</name>
    <dbReference type="NCBI Taxonomy" id="1070431"/>
    <lineage>
        <taxon>Bacteria</taxon>
        <taxon>Pseudomonadati</taxon>
        <taxon>Pseudomonadota</taxon>
        <taxon>Alphaproteobacteria</taxon>
        <taxon>Sphingomonadales</taxon>
        <taxon>Sphingosinicellaceae</taxon>
        <taxon>Polymorphobacter</taxon>
    </lineage>
</organism>
<dbReference type="RefSeq" id="WP_184202950.1">
    <property type="nucleotide sequence ID" value="NZ_JACIIV010000042.1"/>
</dbReference>
<keyword evidence="2" id="KW-1185">Reference proteome</keyword>
<dbReference type="Proteomes" id="UP000538147">
    <property type="component" value="Unassembled WGS sequence"/>
</dbReference>
<dbReference type="EMBL" id="JACIIV010000042">
    <property type="protein sequence ID" value="MBB6229333.1"/>
    <property type="molecule type" value="Genomic_DNA"/>
</dbReference>
<gene>
    <name evidence="1" type="ORF">FHS79_003534</name>
</gene>
<comment type="caution">
    <text evidence="1">The sequence shown here is derived from an EMBL/GenBank/DDBJ whole genome shotgun (WGS) entry which is preliminary data.</text>
</comment>
<name>A0A841LE70_9SPHN</name>
<sequence length="338" mass="38437">MYLEPAFHAALNVHGKYETMRFVLSLSPRNHELIDGIENGVYDLGTISPDALQAYSTYLHETVHWWQHVGSTSGLMLSLSYLAQSHSSLAFLRDALKTFGPIKPLKRWADETLIAQGPSAQPMLADANVAINNALDVEYYKQYAMAPQITARRLFDQQHFECVGHCYHIAVGQLLGMIGHEIDPEFSFIPDGKAWEDDFRRLTRSRHEGFYHGSPLRVPPVGLHAIYEGQARFIQLQFLDGTQRSQITTETWREEGYLFGIYVEAFDRFLELSGSEWPSDVRGPLVGIFLLICDLAINPTRGFPLEIEYFEDFIADVDVGVRFTLLCQSLRELPHLRA</sequence>
<evidence type="ECO:0000313" key="1">
    <source>
        <dbReference type="EMBL" id="MBB6229333.1"/>
    </source>
</evidence>
<dbReference type="AlphaFoldDB" id="A0A841LE70"/>
<reference evidence="1 2" key="1">
    <citation type="submission" date="2020-08" db="EMBL/GenBank/DDBJ databases">
        <title>Genomic Encyclopedia of Type Strains, Phase IV (KMG-IV): sequencing the most valuable type-strain genomes for metagenomic binning, comparative biology and taxonomic classification.</title>
        <authorList>
            <person name="Goeker M."/>
        </authorList>
    </citation>
    <scope>NUCLEOTIDE SEQUENCE [LARGE SCALE GENOMIC DNA]</scope>
    <source>
        <strain evidence="1 2">DSM 102189</strain>
    </source>
</reference>
<protein>
    <submittedName>
        <fullName evidence="1">Uncharacterized protein</fullName>
    </submittedName>
</protein>
<proteinExistence type="predicted"/>